<dbReference type="RefSeq" id="WP_142987724.1">
    <property type="nucleotide sequence ID" value="NZ_FXTD01000013.1"/>
</dbReference>
<keyword evidence="4" id="KW-1185">Reference proteome</keyword>
<evidence type="ECO:0000256" key="1">
    <source>
        <dbReference type="SAM" id="MobiDB-lite"/>
    </source>
</evidence>
<evidence type="ECO:0000256" key="2">
    <source>
        <dbReference type="SAM" id="Phobius"/>
    </source>
</evidence>
<keyword evidence="2" id="KW-0812">Transmembrane</keyword>
<organism evidence="3 4">
    <name type="scientific">Halorubrum cibi</name>
    <dbReference type="NCBI Taxonomy" id="413815"/>
    <lineage>
        <taxon>Archaea</taxon>
        <taxon>Methanobacteriati</taxon>
        <taxon>Methanobacteriota</taxon>
        <taxon>Stenosarchaea group</taxon>
        <taxon>Halobacteria</taxon>
        <taxon>Halobacteriales</taxon>
        <taxon>Haloferacaceae</taxon>
        <taxon>Halorubrum</taxon>
    </lineage>
</organism>
<dbReference type="EMBL" id="FXTD01000013">
    <property type="protein sequence ID" value="SMO88540.1"/>
    <property type="molecule type" value="Genomic_DNA"/>
</dbReference>
<protein>
    <submittedName>
        <fullName evidence="3">Uncharacterized protein</fullName>
    </submittedName>
</protein>
<reference evidence="3 4" key="1">
    <citation type="submission" date="2017-05" db="EMBL/GenBank/DDBJ databases">
        <authorList>
            <person name="Varghese N."/>
            <person name="Submissions S."/>
        </authorList>
    </citation>
    <scope>NUCLEOTIDE SEQUENCE [LARGE SCALE GENOMIC DNA]</scope>
    <source>
        <strain evidence="3 4">DSM 19504</strain>
    </source>
</reference>
<dbReference type="Proteomes" id="UP000319712">
    <property type="component" value="Unassembled WGS sequence"/>
</dbReference>
<name>A0A521EZE0_9EURY</name>
<dbReference type="OrthoDB" id="327920at2157"/>
<feature type="compositionally biased region" description="Acidic residues" evidence="1">
    <location>
        <begin position="1"/>
        <end position="13"/>
    </location>
</feature>
<dbReference type="AlphaFoldDB" id="A0A521EZE0"/>
<evidence type="ECO:0000313" key="3">
    <source>
        <dbReference type="EMBL" id="SMO88540.1"/>
    </source>
</evidence>
<sequence length="84" mass="8519">MGGSDVDESDSADGSDRDPGPVAPEEIGPAGAMIAAAFTGSVIAFAGFGLFLLFGDVGLILAGIGLLVVLASPAAYLRYRQLYR</sequence>
<evidence type="ECO:0000313" key="4">
    <source>
        <dbReference type="Proteomes" id="UP000319712"/>
    </source>
</evidence>
<keyword evidence="2" id="KW-0472">Membrane</keyword>
<feature type="transmembrane region" description="Helical" evidence="2">
    <location>
        <begin position="60"/>
        <end position="79"/>
    </location>
</feature>
<feature type="region of interest" description="Disordered" evidence="1">
    <location>
        <begin position="1"/>
        <end position="26"/>
    </location>
</feature>
<feature type="transmembrane region" description="Helical" evidence="2">
    <location>
        <begin position="32"/>
        <end position="54"/>
    </location>
</feature>
<proteinExistence type="predicted"/>
<accession>A0A521EZE0</accession>
<keyword evidence="2" id="KW-1133">Transmembrane helix</keyword>
<gene>
    <name evidence="3" type="ORF">SAMN06264867_11353</name>
</gene>